<proteinExistence type="predicted"/>
<name>A0A834IFN7_RHYFE</name>
<protein>
    <submittedName>
        <fullName evidence="2">Uncharacterized protein</fullName>
    </submittedName>
</protein>
<evidence type="ECO:0000313" key="2">
    <source>
        <dbReference type="EMBL" id="KAF7278106.1"/>
    </source>
</evidence>
<keyword evidence="3" id="KW-1185">Reference proteome</keyword>
<accession>A0A834IFN7</accession>
<evidence type="ECO:0000256" key="1">
    <source>
        <dbReference type="SAM" id="MobiDB-lite"/>
    </source>
</evidence>
<gene>
    <name evidence="2" type="ORF">GWI33_008869</name>
</gene>
<comment type="caution">
    <text evidence="2">The sequence shown here is derived from an EMBL/GenBank/DDBJ whole genome shotgun (WGS) entry which is preliminary data.</text>
</comment>
<dbReference type="EMBL" id="JAACXV010000408">
    <property type="protein sequence ID" value="KAF7278106.1"/>
    <property type="molecule type" value="Genomic_DNA"/>
</dbReference>
<sequence length="71" mass="8153">MINGRKQMKCHAPEQFSDASSSSAVFLQHWLHLEHISPPTDVTRSPRPYPAGTGRETEDFREKMSRVVETR</sequence>
<reference evidence="2" key="1">
    <citation type="submission" date="2020-08" db="EMBL/GenBank/DDBJ databases">
        <title>Genome sequencing and assembly of the red palm weevil Rhynchophorus ferrugineus.</title>
        <authorList>
            <person name="Dias G.B."/>
            <person name="Bergman C.M."/>
            <person name="Manee M."/>
        </authorList>
    </citation>
    <scope>NUCLEOTIDE SEQUENCE</scope>
    <source>
        <strain evidence="2">AA-2017</strain>
        <tissue evidence="2">Whole larva</tissue>
    </source>
</reference>
<organism evidence="2 3">
    <name type="scientific">Rhynchophorus ferrugineus</name>
    <name type="common">Red palm weevil</name>
    <name type="synonym">Curculio ferrugineus</name>
    <dbReference type="NCBI Taxonomy" id="354439"/>
    <lineage>
        <taxon>Eukaryota</taxon>
        <taxon>Metazoa</taxon>
        <taxon>Ecdysozoa</taxon>
        <taxon>Arthropoda</taxon>
        <taxon>Hexapoda</taxon>
        <taxon>Insecta</taxon>
        <taxon>Pterygota</taxon>
        <taxon>Neoptera</taxon>
        <taxon>Endopterygota</taxon>
        <taxon>Coleoptera</taxon>
        <taxon>Polyphaga</taxon>
        <taxon>Cucujiformia</taxon>
        <taxon>Curculionidae</taxon>
        <taxon>Dryophthorinae</taxon>
        <taxon>Rhynchophorus</taxon>
    </lineage>
</organism>
<dbReference type="Proteomes" id="UP000625711">
    <property type="component" value="Unassembled WGS sequence"/>
</dbReference>
<evidence type="ECO:0000313" key="3">
    <source>
        <dbReference type="Proteomes" id="UP000625711"/>
    </source>
</evidence>
<feature type="region of interest" description="Disordered" evidence="1">
    <location>
        <begin position="37"/>
        <end position="71"/>
    </location>
</feature>
<dbReference type="AlphaFoldDB" id="A0A834IFN7"/>
<feature type="compositionally biased region" description="Basic and acidic residues" evidence="1">
    <location>
        <begin position="55"/>
        <end position="71"/>
    </location>
</feature>